<feature type="region of interest" description="Disordered" evidence="5">
    <location>
        <begin position="233"/>
        <end position="266"/>
    </location>
</feature>
<dbReference type="InterPro" id="IPR016030">
    <property type="entry name" value="CblAdoTrfase-like"/>
</dbReference>
<dbReference type="SUPFAM" id="SSF89028">
    <property type="entry name" value="Cobalamin adenosyltransferase-like"/>
    <property type="match status" value="1"/>
</dbReference>
<dbReference type="NCBIfam" id="TIGR00636">
    <property type="entry name" value="PduO_Nterm"/>
    <property type="match status" value="1"/>
</dbReference>
<dbReference type="STRING" id="5786.F0Z8X0"/>
<feature type="compositionally biased region" description="Basic and acidic residues" evidence="5">
    <location>
        <begin position="252"/>
        <end position="266"/>
    </location>
</feature>
<evidence type="ECO:0000256" key="3">
    <source>
        <dbReference type="ARBA" id="ARBA00022840"/>
    </source>
</evidence>
<dbReference type="OrthoDB" id="549173at2759"/>
<proteinExistence type="inferred from homology"/>
<dbReference type="InterPro" id="IPR036451">
    <property type="entry name" value="CblAdoTrfase-like_sf"/>
</dbReference>
<keyword evidence="8" id="KW-1185">Reference proteome</keyword>
<evidence type="ECO:0000256" key="4">
    <source>
        <dbReference type="RuleBase" id="RU366026"/>
    </source>
</evidence>
<dbReference type="GO" id="GO:0005524">
    <property type="term" value="F:ATP binding"/>
    <property type="evidence" value="ECO:0007669"/>
    <property type="project" value="UniProtKB-UniRule"/>
</dbReference>
<evidence type="ECO:0000313" key="8">
    <source>
        <dbReference type="Proteomes" id="UP000001064"/>
    </source>
</evidence>
<dbReference type="Proteomes" id="UP000001064">
    <property type="component" value="Unassembled WGS sequence"/>
</dbReference>
<dbReference type="KEGG" id="dpp:DICPUDRAFT_26607"/>
<dbReference type="FunFam" id="1.20.1200.10:FF:000005">
    <property type="entry name" value="cob(I)yrinic acid a,c-diamide adenosyltransferase, mitochondrial-like"/>
    <property type="match status" value="1"/>
</dbReference>
<evidence type="ECO:0000259" key="6">
    <source>
        <dbReference type="Pfam" id="PF01923"/>
    </source>
</evidence>
<dbReference type="PANTHER" id="PTHR12213">
    <property type="entry name" value="CORRINOID ADENOSYLTRANSFERASE"/>
    <property type="match status" value="1"/>
</dbReference>
<evidence type="ECO:0000256" key="1">
    <source>
        <dbReference type="ARBA" id="ARBA00022679"/>
    </source>
</evidence>
<dbReference type="OMA" id="HQACTVV"/>
<dbReference type="Pfam" id="PF01923">
    <property type="entry name" value="Cob_adeno_trans"/>
    <property type="match status" value="1"/>
</dbReference>
<dbReference type="FunCoup" id="F0Z8X0">
    <property type="interactions" value="80"/>
</dbReference>
<feature type="domain" description="Cobalamin adenosyltransferase-like" evidence="6">
    <location>
        <begin position="33"/>
        <end position="218"/>
    </location>
</feature>
<keyword evidence="1 4" id="KW-0808">Transferase</keyword>
<organism evidence="7 8">
    <name type="scientific">Dictyostelium purpureum</name>
    <name type="common">Slime mold</name>
    <dbReference type="NCBI Taxonomy" id="5786"/>
    <lineage>
        <taxon>Eukaryota</taxon>
        <taxon>Amoebozoa</taxon>
        <taxon>Evosea</taxon>
        <taxon>Eumycetozoa</taxon>
        <taxon>Dictyostelia</taxon>
        <taxon>Dictyosteliales</taxon>
        <taxon>Dictyosteliaceae</taxon>
        <taxon>Dictyostelium</taxon>
    </lineage>
</organism>
<feature type="compositionally biased region" description="Low complexity" evidence="5">
    <location>
        <begin position="237"/>
        <end position="249"/>
    </location>
</feature>
<protein>
    <recommendedName>
        <fullName evidence="6">Cobalamin adenosyltransferase-like domain-containing protein</fullName>
    </recommendedName>
</protein>
<reference evidence="8" key="1">
    <citation type="journal article" date="2011" name="Genome Biol.">
        <title>Comparative genomics of the social amoebae Dictyostelium discoideum and Dictyostelium purpureum.</title>
        <authorList>
            <consortium name="US DOE Joint Genome Institute (JGI-PGF)"/>
            <person name="Sucgang R."/>
            <person name="Kuo A."/>
            <person name="Tian X."/>
            <person name="Salerno W."/>
            <person name="Parikh A."/>
            <person name="Feasley C.L."/>
            <person name="Dalin E."/>
            <person name="Tu H."/>
            <person name="Huang E."/>
            <person name="Barry K."/>
            <person name="Lindquist E."/>
            <person name="Shapiro H."/>
            <person name="Bruce D."/>
            <person name="Schmutz J."/>
            <person name="Salamov A."/>
            <person name="Fey P."/>
            <person name="Gaudet P."/>
            <person name="Anjard C."/>
            <person name="Babu M.M."/>
            <person name="Basu S."/>
            <person name="Bushmanova Y."/>
            <person name="van der Wel H."/>
            <person name="Katoh-Kurasawa M."/>
            <person name="Dinh C."/>
            <person name="Coutinho P.M."/>
            <person name="Saito T."/>
            <person name="Elias M."/>
            <person name="Schaap P."/>
            <person name="Kay R.R."/>
            <person name="Henrissat B."/>
            <person name="Eichinger L."/>
            <person name="Rivero F."/>
            <person name="Putnam N.H."/>
            <person name="West C.M."/>
            <person name="Loomis W.F."/>
            <person name="Chisholm R.L."/>
            <person name="Shaulsky G."/>
            <person name="Strassmann J.E."/>
            <person name="Queller D.C."/>
            <person name="Kuspa A."/>
            <person name="Grigoriev I.V."/>
        </authorList>
    </citation>
    <scope>NUCLEOTIDE SEQUENCE [LARGE SCALE GENOMIC DNA]</scope>
    <source>
        <strain evidence="8">QSDP1</strain>
    </source>
</reference>
<dbReference type="AlphaFoldDB" id="F0Z8X0"/>
<accession>F0Z8X0</accession>
<dbReference type="VEuPathDB" id="AmoebaDB:DICPUDRAFT_26607"/>
<dbReference type="GeneID" id="10509744"/>
<dbReference type="PANTHER" id="PTHR12213:SF0">
    <property type="entry name" value="CORRINOID ADENOSYLTRANSFERASE MMAB"/>
    <property type="match status" value="1"/>
</dbReference>
<sequence>MLKNIIGFRNIYFLSNKNNNFYNNNKVCFSSKIYTKTGDKGTSALFNGERRSKCNPIFNVLGSVDELSSHLGVAKEQLVCLKTEIQSVDKDRTNTIHKVIEEIESIQCLLLDVGSNVATPATTSSEQHLMRAKFSDDHTTQLENWIDEHTLHLQPLKNFILPGGGLSASQLQVCRSVCRRSERELVLMREQLGEDSVNPSVMHFLNRLSDYLFTVARLSTHIQKVEESVYKRITTPNENNNNNNSNNINTDKFQRHLEKHPTKEIK</sequence>
<evidence type="ECO:0000256" key="2">
    <source>
        <dbReference type="ARBA" id="ARBA00022741"/>
    </source>
</evidence>
<dbReference type="EMBL" id="GL870954">
    <property type="protein sequence ID" value="EGC39618.1"/>
    <property type="molecule type" value="Genomic_DNA"/>
</dbReference>
<dbReference type="InterPro" id="IPR029499">
    <property type="entry name" value="PduO-typ"/>
</dbReference>
<gene>
    <name evidence="7" type="ORF">DICPUDRAFT_26607</name>
</gene>
<evidence type="ECO:0000313" key="7">
    <source>
        <dbReference type="EMBL" id="EGC39618.1"/>
    </source>
</evidence>
<dbReference type="RefSeq" id="XP_003283839.1">
    <property type="nucleotide sequence ID" value="XM_003283791.1"/>
</dbReference>
<dbReference type="InParanoid" id="F0Z8X0"/>
<dbReference type="GO" id="GO:0008817">
    <property type="term" value="F:corrinoid adenosyltransferase activity"/>
    <property type="evidence" value="ECO:0000318"/>
    <property type="project" value="GO_Central"/>
</dbReference>
<dbReference type="eggNOG" id="ENOG502QS64">
    <property type="taxonomic scope" value="Eukaryota"/>
</dbReference>
<keyword evidence="2 4" id="KW-0547">Nucleotide-binding</keyword>
<evidence type="ECO:0000256" key="5">
    <source>
        <dbReference type="SAM" id="MobiDB-lite"/>
    </source>
</evidence>
<name>F0Z8X0_DICPU</name>
<keyword evidence="3 4" id="KW-0067">ATP-binding</keyword>
<dbReference type="Gene3D" id="1.20.1200.10">
    <property type="entry name" value="Cobalamin adenosyltransferase-like"/>
    <property type="match status" value="1"/>
</dbReference>
<comment type="similarity">
    <text evidence="4">Belongs to the Cob(I)alamin adenosyltransferase family.</text>
</comment>